<feature type="transmembrane region" description="Helical" evidence="3">
    <location>
        <begin position="12"/>
        <end position="31"/>
    </location>
</feature>
<protein>
    <submittedName>
        <fullName evidence="4">ElaB/YqjD/DUF883 family membrane-anchored ribosome-binding protein</fullName>
    </submittedName>
</protein>
<keyword evidence="1" id="KW-0175">Coiled coil</keyword>
<dbReference type="RefSeq" id="WP_209849942.1">
    <property type="nucleotide sequence ID" value="NZ_CBCRVE010000005.1"/>
</dbReference>
<sequence>MFKRWRSEQGSVSIFLMMILAVVIAFVAVFIDYARITAFQVQSERLSHSSVRSVMSSYDPALQKKYGLFAFGSTDQNQLLAKILDDNVNLADRSDSLSIVNVSLDTSTINLERQLGNYDVFNQQIREEMKYKAPIDFTLELVQKFKPISQEMKEASNTVEVLKKLQKLYDEREELIDQMIADQRESAKSAEPLPLLVMDPKGESIGDESIGSISSASDIAAQHEDYISKVEADRDRDSEDQMYSSEISDYIFGSARLINRLQRASEDTANRHERLLNEAKELMDRVKKLNEEMKTIIADAEKREATQGYDAVSKADVPGSSLSPDSIGRANDMIKIRQMSEKLIISDTLLTQLEEGVSIQSQNYTSVNKGMMSVISESRSMSSISASAGSLKTSIVDTRKDLDQYLQQYAVSGPENVLDRTEKSLAAYRASDTERKSIEKTVKQKLKNVTNIISQLNKLQEKASAQWEEYTTLKQYDDEIVHFNKSTNTESSGTGVTEDPYEAGDEAMKSMDGLFGNMSSLLTGLGDELFQNEYATKYFSHFDFNSLLSTNASAASMKLSEQVVDQLGVQNQELEYILYGFHNPVGNIIAAYTEVFSTRLAIHTVEGLVMNLNKGNPLLILASALLYAVEKATEDMITLTKNGSVQFSKYIPFEVDYKDHLRFYLLIHSNNEYKMSRMLALIRFNTGINPAERGTYASSEIRTSIKLWFLPGIFKTFSSIGALPGEVKGNRYYSTKQVYFSY</sequence>
<organism evidence="4 5">
    <name type="scientific">Paenibacillus sediminis</name>
    <dbReference type="NCBI Taxonomy" id="664909"/>
    <lineage>
        <taxon>Bacteria</taxon>
        <taxon>Bacillati</taxon>
        <taxon>Bacillota</taxon>
        <taxon>Bacilli</taxon>
        <taxon>Bacillales</taxon>
        <taxon>Paenibacillaceae</taxon>
        <taxon>Paenibacillus</taxon>
    </lineage>
</organism>
<evidence type="ECO:0000256" key="3">
    <source>
        <dbReference type="SAM" id="Phobius"/>
    </source>
</evidence>
<feature type="region of interest" description="Disordered" evidence="2">
    <location>
        <begin position="307"/>
        <end position="326"/>
    </location>
</feature>
<keyword evidence="3" id="KW-0472">Membrane</keyword>
<gene>
    <name evidence="4" type="ORF">J2Z20_002331</name>
</gene>
<evidence type="ECO:0000256" key="2">
    <source>
        <dbReference type="SAM" id="MobiDB-lite"/>
    </source>
</evidence>
<keyword evidence="5" id="KW-1185">Reference proteome</keyword>
<name>A0ABS4H4N5_9BACL</name>
<keyword evidence="3" id="KW-0812">Transmembrane</keyword>
<dbReference type="Proteomes" id="UP001519273">
    <property type="component" value="Unassembled WGS sequence"/>
</dbReference>
<evidence type="ECO:0000313" key="4">
    <source>
        <dbReference type="EMBL" id="MBP1937436.1"/>
    </source>
</evidence>
<comment type="caution">
    <text evidence="4">The sequence shown here is derived from an EMBL/GenBank/DDBJ whole genome shotgun (WGS) entry which is preliminary data.</text>
</comment>
<dbReference type="EMBL" id="JAGGKP010000005">
    <property type="protein sequence ID" value="MBP1937436.1"/>
    <property type="molecule type" value="Genomic_DNA"/>
</dbReference>
<accession>A0ABS4H4N5</accession>
<proteinExistence type="predicted"/>
<evidence type="ECO:0000256" key="1">
    <source>
        <dbReference type="SAM" id="Coils"/>
    </source>
</evidence>
<evidence type="ECO:0000313" key="5">
    <source>
        <dbReference type="Proteomes" id="UP001519273"/>
    </source>
</evidence>
<reference evidence="4 5" key="1">
    <citation type="submission" date="2021-03" db="EMBL/GenBank/DDBJ databases">
        <title>Genomic Encyclopedia of Type Strains, Phase IV (KMG-IV): sequencing the most valuable type-strain genomes for metagenomic binning, comparative biology and taxonomic classification.</title>
        <authorList>
            <person name="Goeker M."/>
        </authorList>
    </citation>
    <scope>NUCLEOTIDE SEQUENCE [LARGE SCALE GENOMIC DNA]</scope>
    <source>
        <strain evidence="4 5">DSM 23491</strain>
    </source>
</reference>
<feature type="coiled-coil region" evidence="1">
    <location>
        <begin position="258"/>
        <end position="306"/>
    </location>
</feature>
<keyword evidence="3" id="KW-1133">Transmembrane helix</keyword>